<dbReference type="SUPFAM" id="SSF58104">
    <property type="entry name" value="Methyl-accepting chemotaxis protein (MCP) signaling domain"/>
    <property type="match status" value="1"/>
</dbReference>
<dbReference type="STRING" id="861298.SAMN04488136_12225"/>
<feature type="transmembrane region" description="Helical" evidence="5">
    <location>
        <begin position="12"/>
        <end position="29"/>
    </location>
</feature>
<sequence>MLFKLSITRKLAVADIAIIVLALAYYWLVDNNFDLTIYIAALFALGFINMVMICQSLVGNITKLERKLFSQLHNSRRVSRHGHALEHIQSGLQLLLDDCASYEQQVSTLGEQNQSYKQSISKLEASVHRKDGVWQDRMSSVSHSLEKLHEVVEHLAGSVSECAEGAKSSTQDISSSCDNMNAAAQATREDAEFIRGFKGQIAQLGSSVGTINSLALEINDISDQTNLLALNASIEAARAGEQGRGFAVVADEVRNLAARARSSSAKIEQSIESVAKQAEECRVGIERISSHVDQAVVYNGAETESMQSIFERLANVSEQITQLMSAVDEQKGLIESAKRDVDAIRTF</sequence>
<evidence type="ECO:0000256" key="3">
    <source>
        <dbReference type="ARBA" id="ARBA00029447"/>
    </source>
</evidence>
<organism evidence="7 8">
    <name type="scientific">Vibrio xiamenensis</name>
    <dbReference type="NCBI Taxonomy" id="861298"/>
    <lineage>
        <taxon>Bacteria</taxon>
        <taxon>Pseudomonadati</taxon>
        <taxon>Pseudomonadota</taxon>
        <taxon>Gammaproteobacteria</taxon>
        <taxon>Vibrionales</taxon>
        <taxon>Vibrionaceae</taxon>
        <taxon>Vibrio</taxon>
    </lineage>
</organism>
<evidence type="ECO:0000256" key="2">
    <source>
        <dbReference type="ARBA" id="ARBA00023224"/>
    </source>
</evidence>
<comment type="similarity">
    <text evidence="3">Belongs to the methyl-accepting chemotaxis (MCP) protein family.</text>
</comment>
<keyword evidence="5" id="KW-0812">Transmembrane</keyword>
<dbReference type="InterPro" id="IPR004090">
    <property type="entry name" value="Chemotax_Me-accpt_rcpt"/>
</dbReference>
<gene>
    <name evidence="7" type="ORF">SAMN04488136_12225</name>
</gene>
<proteinExistence type="inferred from homology"/>
<evidence type="ECO:0000313" key="8">
    <source>
        <dbReference type="Proteomes" id="UP000198854"/>
    </source>
</evidence>
<dbReference type="SMART" id="SM00283">
    <property type="entry name" value="MA"/>
    <property type="match status" value="1"/>
</dbReference>
<dbReference type="EMBL" id="FNDD01000022">
    <property type="protein sequence ID" value="SDH62560.1"/>
    <property type="molecule type" value="Genomic_DNA"/>
</dbReference>
<evidence type="ECO:0000256" key="4">
    <source>
        <dbReference type="PROSITE-ProRule" id="PRU00284"/>
    </source>
</evidence>
<dbReference type="PROSITE" id="PS50111">
    <property type="entry name" value="CHEMOTAXIS_TRANSDUC_2"/>
    <property type="match status" value="1"/>
</dbReference>
<keyword evidence="5" id="KW-0472">Membrane</keyword>
<keyword evidence="2 4" id="KW-0807">Transducer</keyword>
<dbReference type="GO" id="GO:0006935">
    <property type="term" value="P:chemotaxis"/>
    <property type="evidence" value="ECO:0007669"/>
    <property type="project" value="InterPro"/>
</dbReference>
<dbReference type="GO" id="GO:0007165">
    <property type="term" value="P:signal transduction"/>
    <property type="evidence" value="ECO:0007669"/>
    <property type="project" value="UniProtKB-KW"/>
</dbReference>
<reference evidence="7 8" key="1">
    <citation type="submission" date="2016-10" db="EMBL/GenBank/DDBJ databases">
        <authorList>
            <person name="de Groot N.N."/>
        </authorList>
    </citation>
    <scope>NUCLEOTIDE SEQUENCE [LARGE SCALE GENOMIC DNA]</scope>
    <source>
        <strain evidence="7 8">CGMCC 1.10228</strain>
    </source>
</reference>
<feature type="transmembrane region" description="Helical" evidence="5">
    <location>
        <begin position="35"/>
        <end position="58"/>
    </location>
</feature>
<dbReference type="PRINTS" id="PR00260">
    <property type="entry name" value="CHEMTRNSDUCR"/>
</dbReference>
<dbReference type="AlphaFoldDB" id="A0A1G8DYK2"/>
<dbReference type="PANTHER" id="PTHR32089">
    <property type="entry name" value="METHYL-ACCEPTING CHEMOTAXIS PROTEIN MCPB"/>
    <property type="match status" value="1"/>
</dbReference>
<dbReference type="Pfam" id="PF00015">
    <property type="entry name" value="MCPsignal"/>
    <property type="match status" value="1"/>
</dbReference>
<comment type="subcellular location">
    <subcellularLocation>
        <location evidence="1">Membrane</location>
    </subcellularLocation>
</comment>
<evidence type="ECO:0000256" key="5">
    <source>
        <dbReference type="SAM" id="Phobius"/>
    </source>
</evidence>
<dbReference type="InterPro" id="IPR004089">
    <property type="entry name" value="MCPsignal_dom"/>
</dbReference>
<evidence type="ECO:0000313" key="7">
    <source>
        <dbReference type="EMBL" id="SDH62560.1"/>
    </source>
</evidence>
<name>A0A1G8DYK2_9VIBR</name>
<dbReference type="PANTHER" id="PTHR32089:SF112">
    <property type="entry name" value="LYSOZYME-LIKE PROTEIN-RELATED"/>
    <property type="match status" value="1"/>
</dbReference>
<evidence type="ECO:0000259" key="6">
    <source>
        <dbReference type="PROSITE" id="PS50111"/>
    </source>
</evidence>
<dbReference type="GO" id="GO:0016020">
    <property type="term" value="C:membrane"/>
    <property type="evidence" value="ECO:0007669"/>
    <property type="project" value="UniProtKB-SubCell"/>
</dbReference>
<feature type="domain" description="Methyl-accepting transducer" evidence="6">
    <location>
        <begin position="137"/>
        <end position="345"/>
    </location>
</feature>
<protein>
    <submittedName>
        <fullName evidence="7">Methyl-accepting chemotaxis protein</fullName>
    </submittedName>
</protein>
<keyword evidence="5" id="KW-1133">Transmembrane helix</keyword>
<keyword evidence="8" id="KW-1185">Reference proteome</keyword>
<evidence type="ECO:0000256" key="1">
    <source>
        <dbReference type="ARBA" id="ARBA00004370"/>
    </source>
</evidence>
<dbReference type="RefSeq" id="WP_093276423.1">
    <property type="nucleotide sequence ID" value="NZ_FNDD01000022.1"/>
</dbReference>
<dbReference type="OrthoDB" id="9765653at2"/>
<dbReference type="Proteomes" id="UP000198854">
    <property type="component" value="Unassembled WGS sequence"/>
</dbReference>
<accession>A0A1G8DYK2</accession>
<dbReference type="Gene3D" id="1.10.287.950">
    <property type="entry name" value="Methyl-accepting chemotaxis protein"/>
    <property type="match status" value="1"/>
</dbReference>
<dbReference type="GO" id="GO:0004888">
    <property type="term" value="F:transmembrane signaling receptor activity"/>
    <property type="evidence" value="ECO:0007669"/>
    <property type="project" value="InterPro"/>
</dbReference>